<feature type="domain" description="HTH myb-type" evidence="10">
    <location>
        <begin position="87"/>
        <end position="141"/>
    </location>
</feature>
<accession>A0A7J6HHB7</accession>
<dbReference type="GO" id="GO:0090406">
    <property type="term" value="C:pollen tube"/>
    <property type="evidence" value="ECO:0007669"/>
    <property type="project" value="UniProtKB-ARBA"/>
</dbReference>
<dbReference type="Gene3D" id="1.10.10.60">
    <property type="entry name" value="Homeodomain-like"/>
    <property type="match status" value="2"/>
</dbReference>
<evidence type="ECO:0000256" key="6">
    <source>
        <dbReference type="ARBA" id="ARBA00023163"/>
    </source>
</evidence>
<dbReference type="GO" id="GO:0005634">
    <property type="term" value="C:nucleus"/>
    <property type="evidence" value="ECO:0007669"/>
    <property type="project" value="UniProtKB-SubCell"/>
</dbReference>
<feature type="compositionally biased region" description="Basic and acidic residues" evidence="8">
    <location>
        <begin position="461"/>
        <end position="472"/>
    </location>
</feature>
<feature type="compositionally biased region" description="Low complexity" evidence="8">
    <location>
        <begin position="297"/>
        <end position="309"/>
    </location>
</feature>
<feature type="compositionally biased region" description="Polar residues" evidence="8">
    <location>
        <begin position="399"/>
        <end position="419"/>
    </location>
</feature>
<dbReference type="EMBL" id="JAATIQ010000045">
    <property type="protein sequence ID" value="KAF4394455.1"/>
    <property type="molecule type" value="Genomic_DNA"/>
</dbReference>
<dbReference type="GO" id="GO:0080092">
    <property type="term" value="P:regulation of pollen tube growth"/>
    <property type="evidence" value="ECO:0007669"/>
    <property type="project" value="UniProtKB-ARBA"/>
</dbReference>
<keyword evidence="12" id="KW-1185">Reference proteome</keyword>
<dbReference type="GO" id="GO:0048235">
    <property type="term" value="P:pollen sperm cell differentiation"/>
    <property type="evidence" value="ECO:0007669"/>
    <property type="project" value="UniProtKB-ARBA"/>
</dbReference>
<keyword evidence="3" id="KW-0805">Transcription regulation</keyword>
<dbReference type="SMART" id="SM00717">
    <property type="entry name" value="SANT"/>
    <property type="match status" value="2"/>
</dbReference>
<dbReference type="FunFam" id="1.10.10.60:FF:000404">
    <property type="entry name" value="Transcription factor MYB97"/>
    <property type="match status" value="1"/>
</dbReference>
<keyword evidence="4" id="KW-0238">DNA-binding</keyword>
<feature type="region of interest" description="Disordered" evidence="8">
    <location>
        <begin position="1"/>
        <end position="41"/>
    </location>
</feature>
<evidence type="ECO:0000259" key="10">
    <source>
        <dbReference type="PROSITE" id="PS51294"/>
    </source>
</evidence>
<evidence type="ECO:0000313" key="12">
    <source>
        <dbReference type="Proteomes" id="UP000583929"/>
    </source>
</evidence>
<feature type="region of interest" description="Disordered" evidence="8">
    <location>
        <begin position="459"/>
        <end position="483"/>
    </location>
</feature>
<evidence type="ECO:0000256" key="4">
    <source>
        <dbReference type="ARBA" id="ARBA00023125"/>
    </source>
</evidence>
<dbReference type="PROSITE" id="PS51294">
    <property type="entry name" value="HTH_MYB"/>
    <property type="match status" value="2"/>
</dbReference>
<feature type="region of interest" description="Disordered" evidence="8">
    <location>
        <begin position="297"/>
        <end position="324"/>
    </location>
</feature>
<feature type="domain" description="HTH myb-type" evidence="10">
    <location>
        <begin position="34"/>
        <end position="86"/>
    </location>
</feature>
<reference evidence="11 12" key="1">
    <citation type="journal article" date="2020" name="bioRxiv">
        <title>Sequence and annotation of 42 cannabis genomes reveals extensive copy number variation in cannabinoid synthesis and pathogen resistance genes.</title>
        <authorList>
            <person name="Mckernan K.J."/>
            <person name="Helbert Y."/>
            <person name="Kane L.T."/>
            <person name="Ebling H."/>
            <person name="Zhang L."/>
            <person name="Liu B."/>
            <person name="Eaton Z."/>
            <person name="Mclaughlin S."/>
            <person name="Kingan S."/>
            <person name="Baybayan P."/>
            <person name="Concepcion G."/>
            <person name="Jordan M."/>
            <person name="Riva A."/>
            <person name="Barbazuk W."/>
            <person name="Harkins T."/>
        </authorList>
    </citation>
    <scope>NUCLEOTIDE SEQUENCE [LARGE SCALE GENOMIC DNA]</scope>
    <source>
        <strain evidence="12">cv. Jamaican Lion 4</strain>
        <tissue evidence="11">Leaf</tissue>
    </source>
</reference>
<dbReference type="CDD" id="cd00167">
    <property type="entry name" value="SANT"/>
    <property type="match status" value="2"/>
</dbReference>
<feature type="region of interest" description="Disordered" evidence="8">
    <location>
        <begin position="355"/>
        <end position="421"/>
    </location>
</feature>
<dbReference type="InterPro" id="IPR017930">
    <property type="entry name" value="Myb_dom"/>
</dbReference>
<evidence type="ECO:0000256" key="3">
    <source>
        <dbReference type="ARBA" id="ARBA00023015"/>
    </source>
</evidence>
<name>A0A7J6HHB7_CANSA</name>
<protein>
    <submittedName>
        <fullName evidence="11">Uncharacterized protein</fullName>
    </submittedName>
</protein>
<feature type="compositionally biased region" description="Low complexity" evidence="8">
    <location>
        <begin position="162"/>
        <end position="177"/>
    </location>
</feature>
<dbReference type="PANTHER" id="PTHR47995">
    <property type="entry name" value="TRANSCRIPTION FACTOR MYB33-RELATED"/>
    <property type="match status" value="1"/>
</dbReference>
<feature type="compositionally biased region" description="Gly residues" evidence="8">
    <location>
        <begin position="28"/>
        <end position="37"/>
    </location>
</feature>
<gene>
    <name evidence="11" type="ORF">G4B88_018605</name>
</gene>
<dbReference type="SUPFAM" id="SSF46689">
    <property type="entry name" value="Homeodomain-like"/>
    <property type="match status" value="1"/>
</dbReference>
<evidence type="ECO:0000256" key="8">
    <source>
        <dbReference type="SAM" id="MobiDB-lite"/>
    </source>
</evidence>
<keyword evidence="6" id="KW-0804">Transcription</keyword>
<sequence>MSKMMMLMNNESVDERAATEEAAEEDGPGGSRGGAGLKKGPWTTSEDAILVEYVRKHGEGNWNAVQKNSGLARCGKSCRLRWANHLRPNLKKGSFSPDEERIIIELHAKIGNKWARMASQLPGRTDNEIKNYWNTRMKRRQRAGLPLYPHDIRHYQNDNSQRHSTSSSSSFSSQFHQPKPNYAPFHHHRSAFHSQPSDSAQIFNGNNTGFALPINSPVFSFGSSSSHPPMLNQSTTHIPIPQTTLPNPAFQYNAHPGGFNCNFSNFNAIVTGPPFDAAVVGIQSPLSHRVNMVTELPSTQTTPLQSTTTPASSYTNGGRGGGGGVGNNAEEFNFEEYRENSGLLDALLTEAQALSRNEKSKRKASVMPATAKSKRASSENEDREGHTVGSESVLKYSCETGSTGDENGRTENFSTSCHSSVGIEQKEEPVDVNSMDDDLISLLNNFPTSMPVPDWYGGSGDRNHCNNKKEKSSVTSSFTRRVDEDDVVLEQDSSSVPARTTGKRERSLDSCYWNNMPGIC</sequence>
<keyword evidence="7" id="KW-0539">Nucleus</keyword>
<feature type="compositionally biased region" description="Polar residues" evidence="8">
    <location>
        <begin position="192"/>
        <end position="204"/>
    </location>
</feature>
<evidence type="ECO:0000313" key="11">
    <source>
        <dbReference type="EMBL" id="KAF4394455.1"/>
    </source>
</evidence>
<keyword evidence="2" id="KW-0677">Repeat</keyword>
<evidence type="ECO:0000256" key="2">
    <source>
        <dbReference type="ARBA" id="ARBA00022737"/>
    </source>
</evidence>
<evidence type="ECO:0000256" key="7">
    <source>
        <dbReference type="ARBA" id="ARBA00023242"/>
    </source>
</evidence>
<evidence type="ECO:0000256" key="5">
    <source>
        <dbReference type="ARBA" id="ARBA00023159"/>
    </source>
</evidence>
<comment type="caution">
    <text evidence="11">The sequence shown here is derived from an EMBL/GenBank/DDBJ whole genome shotgun (WGS) entry which is preliminary data.</text>
</comment>
<dbReference type="InterPro" id="IPR001005">
    <property type="entry name" value="SANT/Myb"/>
</dbReference>
<dbReference type="PROSITE" id="PS50090">
    <property type="entry name" value="MYB_LIKE"/>
    <property type="match status" value="2"/>
</dbReference>
<proteinExistence type="predicted"/>
<dbReference type="Proteomes" id="UP000583929">
    <property type="component" value="Unassembled WGS sequence"/>
</dbReference>
<keyword evidence="5" id="KW-0010">Activator</keyword>
<comment type="subcellular location">
    <subcellularLocation>
        <location evidence="1">Nucleus</location>
    </subcellularLocation>
</comment>
<dbReference type="InterPro" id="IPR009057">
    <property type="entry name" value="Homeodomain-like_sf"/>
</dbReference>
<dbReference type="GO" id="GO:0003700">
    <property type="term" value="F:DNA-binding transcription factor activity"/>
    <property type="evidence" value="ECO:0007669"/>
    <property type="project" value="UniProtKB-ARBA"/>
</dbReference>
<feature type="region of interest" description="Disordered" evidence="8">
    <location>
        <begin position="151"/>
        <end position="204"/>
    </location>
</feature>
<evidence type="ECO:0000259" key="9">
    <source>
        <dbReference type="PROSITE" id="PS50090"/>
    </source>
</evidence>
<feature type="domain" description="Myb-like" evidence="9">
    <location>
        <begin position="34"/>
        <end position="86"/>
    </location>
</feature>
<feature type="domain" description="Myb-like" evidence="9">
    <location>
        <begin position="87"/>
        <end position="137"/>
    </location>
</feature>
<dbReference type="PANTHER" id="PTHR47995:SF18">
    <property type="entry name" value="TRANSCRIPTION FACTOR MYB65"/>
    <property type="match status" value="1"/>
</dbReference>
<evidence type="ECO:0000256" key="1">
    <source>
        <dbReference type="ARBA" id="ARBA00004123"/>
    </source>
</evidence>
<feature type="compositionally biased region" description="Basic and acidic residues" evidence="8">
    <location>
        <begin position="376"/>
        <end position="386"/>
    </location>
</feature>
<dbReference type="FunFam" id="1.10.10.60:FF:000001">
    <property type="entry name" value="MYB-related transcription factor"/>
    <property type="match status" value="1"/>
</dbReference>
<dbReference type="AlphaFoldDB" id="A0A7J6HHB7"/>
<dbReference type="GO" id="GO:0003677">
    <property type="term" value="F:DNA binding"/>
    <property type="evidence" value="ECO:0007669"/>
    <property type="project" value="UniProtKB-KW"/>
</dbReference>
<dbReference type="Pfam" id="PF00249">
    <property type="entry name" value="Myb_DNA-binding"/>
    <property type="match status" value="2"/>
</dbReference>
<organism evidence="11 12">
    <name type="scientific">Cannabis sativa</name>
    <name type="common">Hemp</name>
    <name type="synonym">Marijuana</name>
    <dbReference type="NCBI Taxonomy" id="3483"/>
    <lineage>
        <taxon>Eukaryota</taxon>
        <taxon>Viridiplantae</taxon>
        <taxon>Streptophyta</taxon>
        <taxon>Embryophyta</taxon>
        <taxon>Tracheophyta</taxon>
        <taxon>Spermatophyta</taxon>
        <taxon>Magnoliopsida</taxon>
        <taxon>eudicotyledons</taxon>
        <taxon>Gunneridae</taxon>
        <taxon>Pentapetalae</taxon>
        <taxon>rosids</taxon>
        <taxon>fabids</taxon>
        <taxon>Rosales</taxon>
        <taxon>Cannabaceae</taxon>
        <taxon>Cannabis</taxon>
    </lineage>
</organism>